<feature type="region of interest" description="Disordered" evidence="1">
    <location>
        <begin position="145"/>
        <end position="169"/>
    </location>
</feature>
<dbReference type="CTD" id="20212940"/>
<dbReference type="GeneID" id="20212940"/>
<dbReference type="HOGENOM" id="CLU_471160_0_0_1"/>
<reference evidence="4" key="1">
    <citation type="submission" date="2012-12" db="EMBL/GenBank/DDBJ databases">
        <authorList>
            <person name="Hellsten U."/>
            <person name="Grimwood J."/>
            <person name="Chapman J.A."/>
            <person name="Shapiro H."/>
            <person name="Aerts A."/>
            <person name="Otillar R.P."/>
            <person name="Terry A.Y."/>
            <person name="Boore J.L."/>
            <person name="Simakov O."/>
            <person name="Marletaz F."/>
            <person name="Cho S.-J."/>
            <person name="Edsinger-Gonzales E."/>
            <person name="Havlak P."/>
            <person name="Kuo D.-H."/>
            <person name="Larsson T."/>
            <person name="Lv J."/>
            <person name="Arendt D."/>
            <person name="Savage R."/>
            <person name="Osoegawa K."/>
            <person name="de Jong P."/>
            <person name="Lindberg D.R."/>
            <person name="Seaver E.C."/>
            <person name="Weisblat D.A."/>
            <person name="Putnam N.H."/>
            <person name="Grigoriev I.V."/>
            <person name="Rokhsar D.S."/>
        </authorList>
    </citation>
    <scope>NUCLEOTIDE SEQUENCE</scope>
</reference>
<feature type="compositionally biased region" description="Low complexity" evidence="1">
    <location>
        <begin position="404"/>
        <end position="426"/>
    </location>
</feature>
<name>T1FVU4_HELRO</name>
<proteinExistence type="predicted"/>
<dbReference type="InParanoid" id="T1FVU4"/>
<feature type="compositionally biased region" description="Low complexity" evidence="1">
    <location>
        <begin position="477"/>
        <end position="503"/>
    </location>
</feature>
<gene>
    <name evidence="3" type="primary">20212940</name>
    <name evidence="2" type="ORF">HELRODRAFT_194235</name>
</gene>
<protein>
    <submittedName>
        <fullName evidence="2 3">Uncharacterized protein</fullName>
    </submittedName>
</protein>
<keyword evidence="4" id="KW-1185">Reference proteome</keyword>
<feature type="compositionally biased region" description="Acidic residues" evidence="1">
    <location>
        <begin position="348"/>
        <end position="361"/>
    </location>
</feature>
<feature type="compositionally biased region" description="Polar residues" evidence="1">
    <location>
        <begin position="1"/>
        <end position="16"/>
    </location>
</feature>
<feature type="region of interest" description="Disordered" evidence="1">
    <location>
        <begin position="253"/>
        <end position="281"/>
    </location>
</feature>
<dbReference type="EMBL" id="KB097642">
    <property type="protein sequence ID" value="ESN92377.1"/>
    <property type="molecule type" value="Genomic_DNA"/>
</dbReference>
<reference evidence="2 4" key="2">
    <citation type="journal article" date="2013" name="Nature">
        <title>Insights into bilaterian evolution from three spiralian genomes.</title>
        <authorList>
            <person name="Simakov O."/>
            <person name="Marletaz F."/>
            <person name="Cho S.J."/>
            <person name="Edsinger-Gonzales E."/>
            <person name="Havlak P."/>
            <person name="Hellsten U."/>
            <person name="Kuo D.H."/>
            <person name="Larsson T."/>
            <person name="Lv J."/>
            <person name="Arendt D."/>
            <person name="Savage R."/>
            <person name="Osoegawa K."/>
            <person name="de Jong P."/>
            <person name="Grimwood J."/>
            <person name="Chapman J.A."/>
            <person name="Shapiro H."/>
            <person name="Aerts A."/>
            <person name="Otillar R.P."/>
            <person name="Terry A.Y."/>
            <person name="Boore J.L."/>
            <person name="Grigoriev I.V."/>
            <person name="Lindberg D.R."/>
            <person name="Seaver E.C."/>
            <person name="Weisblat D.A."/>
            <person name="Putnam N.H."/>
            <person name="Rokhsar D.S."/>
        </authorList>
    </citation>
    <scope>NUCLEOTIDE SEQUENCE</scope>
</reference>
<reference evidence="3" key="3">
    <citation type="submission" date="2015-06" db="UniProtKB">
        <authorList>
            <consortium name="EnsemblMetazoa"/>
        </authorList>
    </citation>
    <scope>IDENTIFICATION</scope>
</reference>
<evidence type="ECO:0000313" key="4">
    <source>
        <dbReference type="Proteomes" id="UP000015101"/>
    </source>
</evidence>
<dbReference type="KEGG" id="hro:HELRODRAFT_194235"/>
<evidence type="ECO:0000313" key="3">
    <source>
        <dbReference type="EnsemblMetazoa" id="HelroP194235"/>
    </source>
</evidence>
<dbReference type="EnsemblMetazoa" id="HelroT194235">
    <property type="protein sequence ID" value="HelroP194235"/>
    <property type="gene ID" value="HelroG194235"/>
</dbReference>
<accession>T1FVU4</accession>
<dbReference type="EMBL" id="AMQM01007581">
    <property type="status" value="NOT_ANNOTATED_CDS"/>
    <property type="molecule type" value="Genomic_DNA"/>
</dbReference>
<feature type="compositionally biased region" description="Low complexity" evidence="1">
    <location>
        <begin position="443"/>
        <end position="470"/>
    </location>
</feature>
<feature type="region of interest" description="Disordered" evidence="1">
    <location>
        <begin position="325"/>
        <end position="507"/>
    </location>
</feature>
<evidence type="ECO:0000256" key="1">
    <source>
        <dbReference type="SAM" id="MobiDB-lite"/>
    </source>
</evidence>
<dbReference type="RefSeq" id="XP_009029479.1">
    <property type="nucleotide sequence ID" value="XM_009031231.1"/>
</dbReference>
<sequence>MDPIGQESSPITNLPELSSGPLESAVKQMESAPSEDNLEIANVSDQISKKQLNKNMIIMKVLPGGSIVYERTESGEIVASIVRNNNNNNNNNGVEDVGINSNDSAELENYIKQSAKKALQQQQQAMNNKKKKIQQQQQLLLKASDDQMKKKRKKRIPNSVEGPSRPGLTCPINDRNVENVLDRTLLVTESLQQVLNNFKEDLKRVGGSSTAESKPVGIKKRIEIADKLTNAYVDYQQAIDDIGELGRGYLIADEEDDDEEDDGDEDEVDEEGVDDDDVDDDDDVAAVQASSNYGGGGGIQIEDDVIDEDEEEIRKFIRKNYLKNSKKVNSGNSGKKKVQNLKRVAGTNDEDDEEEEVDELENYARRRVGGVKIEGGQPQVSKGRRKRQRGPDDEDEDFDEVALKKQIYQTKKSKKPPQLQQQQQQQKSKERPDTFSNKKQKKAINTNNNNSSMQNLNNNSINNSSSSSTNKFHDSTPKASTSSKATVTSSSASTTTKLSPSSSHHLNDYYASKKSWTEVDTDGFGQEKSKDTKFWYDSVNVKHEDTTNVSDDLWMSCEPGSDDEVLYNVGFPKISQKRK</sequence>
<dbReference type="AlphaFoldDB" id="T1FVU4"/>
<feature type="region of interest" description="Disordered" evidence="1">
    <location>
        <begin position="1"/>
        <end position="35"/>
    </location>
</feature>
<dbReference type="Proteomes" id="UP000015101">
    <property type="component" value="Unassembled WGS sequence"/>
</dbReference>
<evidence type="ECO:0000313" key="2">
    <source>
        <dbReference type="EMBL" id="ESN92377.1"/>
    </source>
</evidence>
<organism evidence="3 4">
    <name type="scientific">Helobdella robusta</name>
    <name type="common">Californian leech</name>
    <dbReference type="NCBI Taxonomy" id="6412"/>
    <lineage>
        <taxon>Eukaryota</taxon>
        <taxon>Metazoa</taxon>
        <taxon>Spiralia</taxon>
        <taxon>Lophotrochozoa</taxon>
        <taxon>Annelida</taxon>
        <taxon>Clitellata</taxon>
        <taxon>Hirudinea</taxon>
        <taxon>Rhynchobdellida</taxon>
        <taxon>Glossiphoniidae</taxon>
        <taxon>Helobdella</taxon>
    </lineage>
</organism>